<proteinExistence type="predicted"/>
<dbReference type="HOGENOM" id="CLU_2359553_0_0_1"/>
<gene>
    <name evidence="1" type="ORF">COCSADRAFT_239957</name>
</gene>
<dbReference type="AlphaFoldDB" id="M2SWG7"/>
<dbReference type="EMBL" id="KB445649">
    <property type="protein sequence ID" value="EMD61172.1"/>
    <property type="molecule type" value="Genomic_DNA"/>
</dbReference>
<evidence type="ECO:0000313" key="2">
    <source>
        <dbReference type="Proteomes" id="UP000016934"/>
    </source>
</evidence>
<evidence type="ECO:0000313" key="1">
    <source>
        <dbReference type="EMBL" id="EMD61172.1"/>
    </source>
</evidence>
<dbReference type="KEGG" id="bsc:COCSADRAFT_239957"/>
<keyword evidence="2" id="KW-1185">Reference proteome</keyword>
<dbReference type="OMA" id="SSHQCFC"/>
<dbReference type="GeneID" id="19134978"/>
<reference evidence="2" key="2">
    <citation type="journal article" date="2013" name="PLoS Genet.">
        <title>Comparative genome structure, secondary metabolite, and effector coding capacity across Cochliobolus pathogens.</title>
        <authorList>
            <person name="Condon B.J."/>
            <person name="Leng Y."/>
            <person name="Wu D."/>
            <person name="Bushley K.E."/>
            <person name="Ohm R.A."/>
            <person name="Otillar R."/>
            <person name="Martin J."/>
            <person name="Schackwitz W."/>
            <person name="Grimwood J."/>
            <person name="MohdZainudin N."/>
            <person name="Xue C."/>
            <person name="Wang R."/>
            <person name="Manning V.A."/>
            <person name="Dhillon B."/>
            <person name="Tu Z.J."/>
            <person name="Steffenson B.J."/>
            <person name="Salamov A."/>
            <person name="Sun H."/>
            <person name="Lowry S."/>
            <person name="LaButti K."/>
            <person name="Han J."/>
            <person name="Copeland A."/>
            <person name="Lindquist E."/>
            <person name="Barry K."/>
            <person name="Schmutz J."/>
            <person name="Baker S.E."/>
            <person name="Ciuffetti L.M."/>
            <person name="Grigoriev I.V."/>
            <person name="Zhong S."/>
            <person name="Turgeon B.G."/>
        </authorList>
    </citation>
    <scope>NUCLEOTIDE SEQUENCE [LARGE SCALE GENOMIC DNA]</scope>
    <source>
        <strain evidence="2">ND90Pr / ATCC 201652</strain>
    </source>
</reference>
<name>M2SWG7_COCSN</name>
<accession>M2SWG7</accession>
<dbReference type="OrthoDB" id="3688590at2759"/>
<protein>
    <submittedName>
        <fullName evidence="1">Uncharacterized protein</fullName>
    </submittedName>
</protein>
<sequence length="93" mass="10219">MGRDTRRQYSSSHQCFCVLPSRGHLLQRLYDWPGLHVVVTIAVLPVASLLHDSQRLCPVVRPGVCGAHVGRASAKVVLRGKTTRAMPMIMNAS</sequence>
<dbReference type="Proteomes" id="UP000016934">
    <property type="component" value="Unassembled WGS sequence"/>
</dbReference>
<dbReference type="RefSeq" id="XP_007703481.1">
    <property type="nucleotide sequence ID" value="XM_007705291.1"/>
</dbReference>
<reference evidence="1 2" key="1">
    <citation type="journal article" date="2012" name="PLoS Pathog.">
        <title>Diverse lifestyles and strategies of plant pathogenesis encoded in the genomes of eighteen Dothideomycetes fungi.</title>
        <authorList>
            <person name="Ohm R.A."/>
            <person name="Feau N."/>
            <person name="Henrissat B."/>
            <person name="Schoch C.L."/>
            <person name="Horwitz B.A."/>
            <person name="Barry K.W."/>
            <person name="Condon B.J."/>
            <person name="Copeland A.C."/>
            <person name="Dhillon B."/>
            <person name="Glaser F."/>
            <person name="Hesse C.N."/>
            <person name="Kosti I."/>
            <person name="LaButti K."/>
            <person name="Lindquist E.A."/>
            <person name="Lucas S."/>
            <person name="Salamov A.A."/>
            <person name="Bradshaw R.E."/>
            <person name="Ciuffetti L."/>
            <person name="Hamelin R.C."/>
            <person name="Kema G.H.J."/>
            <person name="Lawrence C."/>
            <person name="Scott J.A."/>
            <person name="Spatafora J.W."/>
            <person name="Turgeon B.G."/>
            <person name="de Wit P.J.G.M."/>
            <person name="Zhong S."/>
            <person name="Goodwin S.B."/>
            <person name="Grigoriev I.V."/>
        </authorList>
    </citation>
    <scope>NUCLEOTIDE SEQUENCE [LARGE SCALE GENOMIC DNA]</scope>
    <source>
        <strain evidence="2">ND90Pr / ATCC 201652</strain>
    </source>
</reference>
<organism evidence="1 2">
    <name type="scientific">Cochliobolus sativus (strain ND90Pr / ATCC 201652)</name>
    <name type="common">Common root rot and spot blotch fungus</name>
    <name type="synonym">Bipolaris sorokiniana</name>
    <dbReference type="NCBI Taxonomy" id="665912"/>
    <lineage>
        <taxon>Eukaryota</taxon>
        <taxon>Fungi</taxon>
        <taxon>Dikarya</taxon>
        <taxon>Ascomycota</taxon>
        <taxon>Pezizomycotina</taxon>
        <taxon>Dothideomycetes</taxon>
        <taxon>Pleosporomycetidae</taxon>
        <taxon>Pleosporales</taxon>
        <taxon>Pleosporineae</taxon>
        <taxon>Pleosporaceae</taxon>
        <taxon>Bipolaris</taxon>
    </lineage>
</organism>